<keyword evidence="1" id="KW-0064">Aspartyl protease</keyword>
<dbReference type="CDD" id="cd09272">
    <property type="entry name" value="RNase_HI_RT_Ty1"/>
    <property type="match status" value="1"/>
</dbReference>
<dbReference type="PANTHER" id="PTHR34052:SF1">
    <property type="entry name" value="OS06G0216700 PROTEIN"/>
    <property type="match status" value="1"/>
</dbReference>
<reference evidence="4 5" key="1">
    <citation type="journal article" date="2020" name="Mol. Plant">
        <title>The Chromosome-Based Rubber Tree Genome Provides New Insights into Spurge Genome Evolution and Rubber Biosynthesis.</title>
        <authorList>
            <person name="Liu J."/>
            <person name="Shi C."/>
            <person name="Shi C.C."/>
            <person name="Li W."/>
            <person name="Zhang Q.J."/>
            <person name="Zhang Y."/>
            <person name="Li K."/>
            <person name="Lu H.F."/>
            <person name="Shi C."/>
            <person name="Zhu S.T."/>
            <person name="Xiao Z.Y."/>
            <person name="Nan H."/>
            <person name="Yue Y."/>
            <person name="Zhu X.G."/>
            <person name="Wu Y."/>
            <person name="Hong X.N."/>
            <person name="Fan G.Y."/>
            <person name="Tong Y."/>
            <person name="Zhang D."/>
            <person name="Mao C.L."/>
            <person name="Liu Y.L."/>
            <person name="Hao S.J."/>
            <person name="Liu W.Q."/>
            <person name="Lv M.Q."/>
            <person name="Zhang H.B."/>
            <person name="Liu Y."/>
            <person name="Hu-Tang G.R."/>
            <person name="Wang J.P."/>
            <person name="Wang J.H."/>
            <person name="Sun Y.H."/>
            <person name="Ni S.B."/>
            <person name="Chen W.B."/>
            <person name="Zhang X.C."/>
            <person name="Jiao Y.N."/>
            <person name="Eichler E.E."/>
            <person name="Li G.H."/>
            <person name="Liu X."/>
            <person name="Gao L.Z."/>
        </authorList>
    </citation>
    <scope>NUCLEOTIDE SEQUENCE [LARGE SCALE GENOMIC DNA]</scope>
    <source>
        <strain evidence="5">cv. GT1</strain>
        <tissue evidence="4">Leaf</tissue>
    </source>
</reference>
<evidence type="ECO:0000256" key="1">
    <source>
        <dbReference type="ARBA" id="ARBA00022750"/>
    </source>
</evidence>
<evidence type="ECO:0000259" key="3">
    <source>
        <dbReference type="PROSITE" id="PS51485"/>
    </source>
</evidence>
<dbReference type="Proteomes" id="UP000467840">
    <property type="component" value="Chromosome 9"/>
</dbReference>
<evidence type="ECO:0000313" key="4">
    <source>
        <dbReference type="EMBL" id="KAF2305796.1"/>
    </source>
</evidence>
<dbReference type="Pfam" id="PF22936">
    <property type="entry name" value="Pol_BBD"/>
    <property type="match status" value="1"/>
</dbReference>
<name>A0A6A6M0F9_HEVBR</name>
<keyword evidence="1" id="KW-0645">Protease</keyword>
<gene>
    <name evidence="4" type="ORF">GH714_008196</name>
</gene>
<dbReference type="Gene3D" id="2.60.40.420">
    <property type="entry name" value="Cupredoxins - blue copper proteins"/>
    <property type="match status" value="1"/>
</dbReference>
<dbReference type="Pfam" id="PF25597">
    <property type="entry name" value="SH3_retrovirus"/>
    <property type="match status" value="1"/>
</dbReference>
<feature type="compositionally biased region" description="Low complexity" evidence="2">
    <location>
        <begin position="193"/>
        <end position="217"/>
    </location>
</feature>
<feature type="domain" description="Phytocyanin" evidence="3">
    <location>
        <begin position="523"/>
        <end position="682"/>
    </location>
</feature>
<dbReference type="PANTHER" id="PTHR34052">
    <property type="entry name" value="GLYCINE-RICH PROTEIN-LIKE"/>
    <property type="match status" value="1"/>
</dbReference>
<dbReference type="InterPro" id="IPR013103">
    <property type="entry name" value="RVT_2"/>
</dbReference>
<dbReference type="EMBL" id="JAAGAX010000008">
    <property type="protein sequence ID" value="KAF2305796.1"/>
    <property type="molecule type" value="Genomic_DNA"/>
</dbReference>
<keyword evidence="5" id="KW-1185">Reference proteome</keyword>
<dbReference type="InterPro" id="IPR054722">
    <property type="entry name" value="PolX-like_BBD"/>
</dbReference>
<dbReference type="InterPro" id="IPR008972">
    <property type="entry name" value="Cupredoxin"/>
</dbReference>
<feature type="compositionally biased region" description="Polar residues" evidence="2">
    <location>
        <begin position="180"/>
        <end position="192"/>
    </location>
</feature>
<evidence type="ECO:0000313" key="5">
    <source>
        <dbReference type="Proteomes" id="UP000467840"/>
    </source>
</evidence>
<dbReference type="GO" id="GO:0004190">
    <property type="term" value="F:aspartic-type endopeptidase activity"/>
    <property type="evidence" value="ECO:0007669"/>
    <property type="project" value="UniProtKB-KW"/>
</dbReference>
<dbReference type="SUPFAM" id="SSF56672">
    <property type="entry name" value="DNA/RNA polymerases"/>
    <property type="match status" value="1"/>
</dbReference>
<evidence type="ECO:0000256" key="2">
    <source>
        <dbReference type="SAM" id="MobiDB-lite"/>
    </source>
</evidence>
<dbReference type="GO" id="GO:0009055">
    <property type="term" value="F:electron transfer activity"/>
    <property type="evidence" value="ECO:0007669"/>
    <property type="project" value="InterPro"/>
</dbReference>
<dbReference type="AlphaFoldDB" id="A0A6A6M0F9"/>
<dbReference type="InterPro" id="IPR057670">
    <property type="entry name" value="SH3_retrovirus"/>
</dbReference>
<organism evidence="4 5">
    <name type="scientific">Hevea brasiliensis</name>
    <name type="common">Para rubber tree</name>
    <name type="synonym">Siphonia brasiliensis</name>
    <dbReference type="NCBI Taxonomy" id="3981"/>
    <lineage>
        <taxon>Eukaryota</taxon>
        <taxon>Viridiplantae</taxon>
        <taxon>Streptophyta</taxon>
        <taxon>Embryophyta</taxon>
        <taxon>Tracheophyta</taxon>
        <taxon>Spermatophyta</taxon>
        <taxon>Magnoliopsida</taxon>
        <taxon>eudicotyledons</taxon>
        <taxon>Gunneridae</taxon>
        <taxon>Pentapetalae</taxon>
        <taxon>rosids</taxon>
        <taxon>fabids</taxon>
        <taxon>Malpighiales</taxon>
        <taxon>Euphorbiaceae</taxon>
        <taxon>Crotonoideae</taxon>
        <taxon>Micrandreae</taxon>
        <taxon>Hevea</taxon>
    </lineage>
</organism>
<keyword evidence="1" id="KW-0378">Hydrolase</keyword>
<accession>A0A6A6M0F9</accession>
<sequence length="691" mass="78147">MEPEIAMVNEVVKQQPPKDGEETTWYFDTGGSNHMSGDKFCFQELDTSITGRVKFGDGSVIEIYGRGSILFKCKNEEHLILSEVYYIPKLKSNILSLGQLDENGCKIIIEADRSVKTILLGYEEDSKAYRLLDPLKNKIIVSRDVVFEEDKSWCWTERQHDVDTGKIFTVHHSNARDNVPSINENQDNPGQNSPSTPSTPATTSSSDSTSSSDFSTPRKYRSLQEIYDETREEVGLCFLSIEEPASYEDAARNVNWRLAMQQEIQSIVQNRTWELADLRRLVINQFKQDMQCKFEMSDLGLLSYYLGIEVKQNQREITLCQTAYAKKILEKLGMGECNPCQIPMEPRTKMSKFGNGEPSVDETQYRSVIGSLRYLVHTRPDLAYSVGVMSRYMEAPNTSHLTAVKQILRYVRGTLNYGCVYQKGQSSLELVGFSDSDMAGDIDDRKSTTGVIYFLGNNPITWVSQKQKIVALSSCEAEYIAATAGTCQGVWLGRVLSNISKEKYSDWGSKRGSHRPGYTATPNKIIVGGSANWTFGFNYSVWAFKSGPFYVNDTLVFKYDPPSEKNIHPHSVYLLPDMWSFINCNLTRGVKIANETQGAVFKYDRPSDKNMHPHNVYLLPDISSFINCNLTKGVKITNETQGAGEGFELVLKKWKPYYFACNASDGCHCKVRQMKFFVLPYFVVDIIDIGN</sequence>
<comment type="caution">
    <text evidence="4">The sequence shown here is derived from an EMBL/GenBank/DDBJ whole genome shotgun (WGS) entry which is preliminary data.</text>
</comment>
<proteinExistence type="predicted"/>
<dbReference type="InterPro" id="IPR003245">
    <property type="entry name" value="Phytocyanin_dom"/>
</dbReference>
<feature type="region of interest" description="Disordered" evidence="2">
    <location>
        <begin position="177"/>
        <end position="217"/>
    </location>
</feature>
<dbReference type="SUPFAM" id="SSF49503">
    <property type="entry name" value="Cupredoxins"/>
    <property type="match status" value="2"/>
</dbReference>
<dbReference type="PROSITE" id="PS51485">
    <property type="entry name" value="PHYTOCYANIN"/>
    <property type="match status" value="1"/>
</dbReference>
<dbReference type="Pfam" id="PF07727">
    <property type="entry name" value="RVT_2"/>
    <property type="match status" value="1"/>
</dbReference>
<dbReference type="InterPro" id="IPR043502">
    <property type="entry name" value="DNA/RNA_pol_sf"/>
</dbReference>
<protein>
    <recommendedName>
        <fullName evidence="3">Phytocyanin domain-containing protein</fullName>
    </recommendedName>
</protein>